<evidence type="ECO:0000313" key="4">
    <source>
        <dbReference type="Proteomes" id="UP000708208"/>
    </source>
</evidence>
<evidence type="ECO:0000256" key="2">
    <source>
        <dbReference type="RuleBase" id="RU363103"/>
    </source>
</evidence>
<dbReference type="GO" id="GO:0006979">
    <property type="term" value="P:response to oxidative stress"/>
    <property type="evidence" value="ECO:0007669"/>
    <property type="project" value="TreeGrafter"/>
</dbReference>
<comment type="subunit">
    <text evidence="2">Complex I is composed of 45 different subunits.</text>
</comment>
<dbReference type="EMBL" id="CAJVCH010571290">
    <property type="protein sequence ID" value="CAG7837119.1"/>
    <property type="molecule type" value="Genomic_DNA"/>
</dbReference>
<keyword evidence="4" id="KW-1185">Reference proteome</keyword>
<reference evidence="3" key="1">
    <citation type="submission" date="2021-06" db="EMBL/GenBank/DDBJ databases">
        <authorList>
            <person name="Hodson N. C."/>
            <person name="Mongue J. A."/>
            <person name="Jaron S. K."/>
        </authorList>
    </citation>
    <scope>NUCLEOTIDE SEQUENCE</scope>
</reference>
<accession>A0A8J2PXJ3</accession>
<proteinExistence type="inferred from homology"/>
<organism evidence="3 4">
    <name type="scientific">Allacma fusca</name>
    <dbReference type="NCBI Taxonomy" id="39272"/>
    <lineage>
        <taxon>Eukaryota</taxon>
        <taxon>Metazoa</taxon>
        <taxon>Ecdysozoa</taxon>
        <taxon>Arthropoda</taxon>
        <taxon>Hexapoda</taxon>
        <taxon>Collembola</taxon>
        <taxon>Symphypleona</taxon>
        <taxon>Sminthuridae</taxon>
        <taxon>Allacma</taxon>
    </lineage>
</organism>
<dbReference type="Pfam" id="PF05071">
    <property type="entry name" value="NDUFA12"/>
    <property type="match status" value="1"/>
</dbReference>
<dbReference type="PANTHER" id="PTHR12910">
    <property type="entry name" value="NADH-UBIQUINONE OXIDOREDUCTASE SUBUNIT B17.2"/>
    <property type="match status" value="1"/>
</dbReference>
<dbReference type="InterPro" id="IPR007763">
    <property type="entry name" value="NDUFA12"/>
</dbReference>
<keyword evidence="2" id="KW-0472">Membrane</keyword>
<gene>
    <name evidence="3" type="ORF">AFUS01_LOCUS46280</name>
</gene>
<evidence type="ECO:0000256" key="1">
    <source>
        <dbReference type="ARBA" id="ARBA00007355"/>
    </source>
</evidence>
<evidence type="ECO:0000313" key="3">
    <source>
        <dbReference type="EMBL" id="CAG7837119.1"/>
    </source>
</evidence>
<dbReference type="OrthoDB" id="274641at2759"/>
<dbReference type="Proteomes" id="UP000708208">
    <property type="component" value="Unassembled WGS sequence"/>
</dbReference>
<comment type="subcellular location">
    <subcellularLocation>
        <location evidence="2">Mitochondrion inner membrane</location>
        <topology evidence="2">Peripheral membrane protein</topology>
        <orientation evidence="2">Matrix side</orientation>
    </subcellularLocation>
</comment>
<comment type="caution">
    <text evidence="3">The sequence shown here is derived from an EMBL/GenBank/DDBJ whole genome shotgun (WGS) entry which is preliminary data.</text>
</comment>
<dbReference type="GO" id="GO:0045271">
    <property type="term" value="C:respiratory chain complex I"/>
    <property type="evidence" value="ECO:0007669"/>
    <property type="project" value="InterPro"/>
</dbReference>
<dbReference type="GO" id="GO:0005743">
    <property type="term" value="C:mitochondrial inner membrane"/>
    <property type="evidence" value="ECO:0007669"/>
    <property type="project" value="UniProtKB-SubCell"/>
</dbReference>
<sequence>MSYFGVDKVLKIFKIIRANGGIFKSYRKMYLYDELKIGKLIGEDKYGNKYYENNEYFYGRNRWIEYNPKHNLEYDGSMVPAEWFGWLHYKTDTPPTVKPPVQYKWLVDHTDNKTGTPDQYVPFTTTPQKIQSWVPPKAKKP</sequence>
<keyword evidence="2" id="KW-0813">Transport</keyword>
<keyword evidence="2" id="KW-0496">Mitochondrion</keyword>
<keyword evidence="2" id="KW-0249">Electron transport</keyword>
<keyword evidence="2" id="KW-0679">Respiratory chain</keyword>
<keyword evidence="2" id="KW-0999">Mitochondrion inner membrane</keyword>
<comment type="function">
    <text evidence="2">Accessory subunit of the mitochondrial membrane respiratory chain NADH dehydrogenase (Complex I), that is believed not to be involved in catalysis. Complex I functions in the transfer of electrons from NADH to the respiratory chain. The immediate electron acceptor for the enzyme is believed to be ubiquinone.</text>
</comment>
<comment type="similarity">
    <text evidence="1 2">Belongs to the complex I NDUFA12 subunit family.</text>
</comment>
<name>A0A8J2PXJ3_9HEXA</name>
<dbReference type="AlphaFoldDB" id="A0A8J2PXJ3"/>
<protein>
    <recommendedName>
        <fullName evidence="2">NADH dehydrogenase [ubiquinone] 1 alpha subcomplex subunit 12</fullName>
    </recommendedName>
</protein>
<dbReference type="PANTHER" id="PTHR12910:SF2">
    <property type="entry name" value="NADH DEHYDROGENASE [UBIQUINONE] 1 ALPHA SUBCOMPLEX SUBUNIT 12"/>
    <property type="match status" value="1"/>
</dbReference>